<name>K9G7S6_PEND2</name>
<sequence>MDLSDLGLVVADGQTNAARVMFVKRQEEKLKGNPIHVVSLDPGATLPSRIFGPGCRKGKKLQVCATHLLIFLFLFNRFL</sequence>
<dbReference type="OrthoDB" id="191139at2759"/>
<dbReference type="AlphaFoldDB" id="K9G7S6"/>
<protein>
    <submittedName>
        <fullName evidence="1">Uncharacterized protein</fullName>
    </submittedName>
</protein>
<organism evidence="1 2">
    <name type="scientific">Penicillium digitatum (strain PHI26 / CECT 20796)</name>
    <name type="common">Green mold</name>
    <dbReference type="NCBI Taxonomy" id="1170229"/>
    <lineage>
        <taxon>Eukaryota</taxon>
        <taxon>Fungi</taxon>
        <taxon>Dikarya</taxon>
        <taxon>Ascomycota</taxon>
        <taxon>Pezizomycotina</taxon>
        <taxon>Eurotiomycetes</taxon>
        <taxon>Eurotiomycetidae</taxon>
        <taxon>Eurotiales</taxon>
        <taxon>Aspergillaceae</taxon>
        <taxon>Penicillium</taxon>
    </lineage>
</organism>
<accession>K9G7S6</accession>
<dbReference type="HOGENOM" id="CLU_2606744_0_0_1"/>
<gene>
    <name evidence="1" type="ORF">PDIG_15180</name>
</gene>
<keyword evidence="2" id="KW-1185">Reference proteome</keyword>
<dbReference type="EMBL" id="AKCT01000066">
    <property type="protein sequence ID" value="EKV17394.1"/>
    <property type="molecule type" value="Genomic_DNA"/>
</dbReference>
<evidence type="ECO:0000313" key="2">
    <source>
        <dbReference type="Proteomes" id="UP000009882"/>
    </source>
</evidence>
<reference evidence="2" key="1">
    <citation type="journal article" date="2012" name="BMC Genomics">
        <title>Genome sequence of the necrotrophic fungus Penicillium digitatum, the main postharvest pathogen of citrus.</title>
        <authorList>
            <person name="Marcet-Houben M."/>
            <person name="Ballester A.-R."/>
            <person name="de la Fuente B."/>
            <person name="Harries E."/>
            <person name="Marcos J.F."/>
            <person name="Gonzalez-Candelas L."/>
            <person name="Gabaldon T."/>
        </authorList>
    </citation>
    <scope>NUCLEOTIDE SEQUENCE [LARGE SCALE GENOMIC DNA]</scope>
    <source>
        <strain evidence="2">PHI26 / CECT 20796</strain>
    </source>
</reference>
<dbReference type="InParanoid" id="K9G7S6"/>
<dbReference type="Proteomes" id="UP000009882">
    <property type="component" value="Unassembled WGS sequence"/>
</dbReference>
<proteinExistence type="predicted"/>
<comment type="caution">
    <text evidence="1">The sequence shown here is derived from an EMBL/GenBank/DDBJ whole genome shotgun (WGS) entry which is preliminary data.</text>
</comment>
<evidence type="ECO:0000313" key="1">
    <source>
        <dbReference type="EMBL" id="EKV17394.1"/>
    </source>
</evidence>